<evidence type="ECO:0000259" key="9">
    <source>
        <dbReference type="Pfam" id="PF18741"/>
    </source>
</evidence>
<keyword evidence="5" id="KW-0067">ATP-binding</keyword>
<feature type="coiled-coil region" evidence="6">
    <location>
        <begin position="458"/>
        <end position="485"/>
    </location>
</feature>
<dbReference type="GO" id="GO:0005524">
    <property type="term" value="F:ATP binding"/>
    <property type="evidence" value="ECO:0007669"/>
    <property type="project" value="UniProtKB-KW"/>
</dbReference>
<evidence type="ECO:0000313" key="11">
    <source>
        <dbReference type="Proteomes" id="UP000322783"/>
    </source>
</evidence>
<dbReference type="Pfam" id="PF18741">
    <property type="entry name" value="MTES_1575"/>
    <property type="match status" value="1"/>
</dbReference>
<dbReference type="GO" id="GO:0043139">
    <property type="term" value="F:5'-3' DNA helicase activity"/>
    <property type="evidence" value="ECO:0007669"/>
    <property type="project" value="TreeGrafter"/>
</dbReference>
<dbReference type="Pfam" id="PF13087">
    <property type="entry name" value="AAA_12"/>
    <property type="match status" value="1"/>
</dbReference>
<dbReference type="InterPro" id="IPR047187">
    <property type="entry name" value="SF1_C_Upf1"/>
</dbReference>
<dbReference type="PANTHER" id="PTHR43788:SF8">
    <property type="entry name" value="DNA-BINDING PROTEIN SMUBP-2"/>
    <property type="match status" value="1"/>
</dbReference>
<name>A0A5D6WSJ7_9FIRM</name>
<feature type="domain" description="DNA2/NAM7 helicase-like C-terminal" evidence="8">
    <location>
        <begin position="1145"/>
        <end position="1329"/>
    </location>
</feature>
<keyword evidence="6" id="KW-0175">Coiled coil</keyword>
<keyword evidence="4" id="KW-0347">Helicase</keyword>
<dbReference type="GO" id="GO:0016787">
    <property type="term" value="F:hydrolase activity"/>
    <property type="evidence" value="ECO:0007669"/>
    <property type="project" value="UniProtKB-KW"/>
</dbReference>
<evidence type="ECO:0000256" key="2">
    <source>
        <dbReference type="ARBA" id="ARBA00022741"/>
    </source>
</evidence>
<dbReference type="CDD" id="cd18808">
    <property type="entry name" value="SF1_C_Upf1"/>
    <property type="match status" value="1"/>
</dbReference>
<reference evidence="10 11" key="1">
    <citation type="submission" date="2019-08" db="EMBL/GenBank/DDBJ databases">
        <title>Selenomonas sp. mPRGC5 and Selenomonas sp. mPRGC8 isolated from ruminal fluid of dairy goat (Capra hircus).</title>
        <authorList>
            <person name="Poothong S."/>
            <person name="Nuengjamnong C."/>
            <person name="Tanasupawat S."/>
        </authorList>
    </citation>
    <scope>NUCLEOTIDE SEQUENCE [LARGE SCALE GENOMIC DNA]</scope>
    <source>
        <strain evidence="11">mPRGC8</strain>
    </source>
</reference>
<feature type="domain" description="Restriction endonuclease type II-like" evidence="9">
    <location>
        <begin position="1369"/>
        <end position="1461"/>
    </location>
</feature>
<evidence type="ECO:0000313" key="10">
    <source>
        <dbReference type="EMBL" id="TYZ31066.1"/>
    </source>
</evidence>
<evidence type="ECO:0000256" key="3">
    <source>
        <dbReference type="ARBA" id="ARBA00022801"/>
    </source>
</evidence>
<dbReference type="InterPro" id="IPR049468">
    <property type="entry name" value="Restrct_endonuc-II-like_dom"/>
</dbReference>
<dbReference type="Gene3D" id="3.40.50.300">
    <property type="entry name" value="P-loop containing nucleotide triphosphate hydrolases"/>
    <property type="match status" value="3"/>
</dbReference>
<keyword evidence="2" id="KW-0547">Nucleotide-binding</keyword>
<dbReference type="InterPro" id="IPR050534">
    <property type="entry name" value="Coronavir_polyprotein_1ab"/>
</dbReference>
<proteinExistence type="inferred from homology"/>
<evidence type="ECO:0000259" key="8">
    <source>
        <dbReference type="Pfam" id="PF13087"/>
    </source>
</evidence>
<feature type="domain" description="DNA2/NAM7 helicase helicase" evidence="7">
    <location>
        <begin position="362"/>
        <end position="487"/>
    </location>
</feature>
<dbReference type="InterPro" id="IPR041677">
    <property type="entry name" value="DNA2/NAM7_AAA_11"/>
</dbReference>
<evidence type="ECO:0000259" key="7">
    <source>
        <dbReference type="Pfam" id="PF13086"/>
    </source>
</evidence>
<keyword evidence="11" id="KW-1185">Reference proteome</keyword>
<keyword evidence="3" id="KW-0378">Hydrolase</keyword>
<dbReference type="InterPro" id="IPR027417">
    <property type="entry name" value="P-loop_NTPase"/>
</dbReference>
<dbReference type="Pfam" id="PF13086">
    <property type="entry name" value="AAA_11"/>
    <property type="match status" value="1"/>
</dbReference>
<accession>A0A5D6WSJ7</accession>
<dbReference type="InterPro" id="IPR041679">
    <property type="entry name" value="DNA2/NAM7-like_C"/>
</dbReference>
<dbReference type="SUPFAM" id="SSF52980">
    <property type="entry name" value="Restriction endonuclease-like"/>
    <property type="match status" value="1"/>
</dbReference>
<dbReference type="Gene3D" id="3.40.960.10">
    <property type="entry name" value="VSR Endonuclease"/>
    <property type="match status" value="1"/>
</dbReference>
<organism evidence="10 11">
    <name type="scientific">Selenomonas caprae</name>
    <dbReference type="NCBI Taxonomy" id="2606905"/>
    <lineage>
        <taxon>Bacteria</taxon>
        <taxon>Bacillati</taxon>
        <taxon>Bacillota</taxon>
        <taxon>Negativicutes</taxon>
        <taxon>Selenomonadales</taxon>
        <taxon>Selenomonadaceae</taxon>
        <taxon>Selenomonas</taxon>
    </lineage>
</organism>
<dbReference type="EMBL" id="VTOZ01000001">
    <property type="protein sequence ID" value="TYZ31066.1"/>
    <property type="molecule type" value="Genomic_DNA"/>
</dbReference>
<dbReference type="PANTHER" id="PTHR43788">
    <property type="entry name" value="DNA2/NAM7 HELICASE FAMILY MEMBER"/>
    <property type="match status" value="1"/>
</dbReference>
<evidence type="ECO:0000256" key="1">
    <source>
        <dbReference type="ARBA" id="ARBA00007913"/>
    </source>
</evidence>
<evidence type="ECO:0000256" key="5">
    <source>
        <dbReference type="ARBA" id="ARBA00022840"/>
    </source>
</evidence>
<evidence type="ECO:0000256" key="6">
    <source>
        <dbReference type="SAM" id="Coils"/>
    </source>
</evidence>
<dbReference type="Proteomes" id="UP000322783">
    <property type="component" value="Unassembled WGS sequence"/>
</dbReference>
<comment type="similarity">
    <text evidence="1">Belongs to the DNA2/NAM7 helicase family.</text>
</comment>
<evidence type="ECO:0000256" key="4">
    <source>
        <dbReference type="ARBA" id="ARBA00022806"/>
    </source>
</evidence>
<protein>
    <submittedName>
        <fullName evidence="10">AAA family ATPase</fullName>
    </submittedName>
</protein>
<comment type="caution">
    <text evidence="10">The sequence shown here is derived from an EMBL/GenBank/DDBJ whole genome shotgun (WGS) entry which is preliminary data.</text>
</comment>
<gene>
    <name evidence="10" type="ORF">FZ041_00685</name>
</gene>
<dbReference type="InterPro" id="IPR011335">
    <property type="entry name" value="Restrct_endonuc-II-like"/>
</dbReference>
<sequence length="1506" mass="170593">MDEFEEYMDNQKKVLKLFDYIRQVCSLRQQLVRNIKEQEWSLFLDELPIDPKRIHVWTDSDEAGREGVLLEVEKPEFSACPDMPFDLVGWVRTLDWRNFEVADIEVREERMRKDPRLGEITERFVDSGVRIAAFEDWKRRRTLWRAGELVKSRTQALFMQLYELYDRCRQEPEQLELMVGGAMFFSGLDSSINHPMIMKRVRLHYDKRGAMQLVDTDYPTELYLDMFQDMPGVDAEGIRAFTAELDEAEIHPLRKDLPEFLQQAVPALTPNCRYVENRFDILPTDWYLVYPRQVMFLRRRNEGIERAIAGMMAYIDTHGEVPTALMQIVDPSYQRAKSEPLSVSLEDIRGEAEDILLTKQANAEQLAIARKIETAPAVVVQGPPGTGKTHTIANLLGHFLSQGQHVLVTSATSKALTVLKDKLPAGIQDLCVTLLEDSRKDMERSVSGICDRLSRSSAEEMQAEAEKLAAERHKLLTELAAQRTRLENIQRMEARRDYFMLAGKAWSLSRMAAFLHDHADLAGRIPGAIQAGEPLPLSEGELAELYASNAYFDAERLAELSERLPDRSQLLTPAEAGEALAAALQRQQEQAGLLAALPETVVTDTGRILRKGQPVAEELSREVLAETGRLYERVDFARLRQDWAREAVLAGQQGGAHREVWEMLGRDIRKVQQLKQQSMTRFFGREFAYTLDMPLGPELIQLLSELAEAFDADGHLSLWNRLRHSEWTRVQKGFCIDGKPLSSRGDCQLAMQYVALHQAREVVRREWTQLLVPFGMISYEELAQNEDDIDDLTSARWQEIEELLDWYPRVWNDIMLHWRRAGVNVETVYGEEGYLTPHQRLERELSWLEQDFPRWQRLLLLTHSKAPMADKLAATRAAVAAADGVVARRFEQALVAGDAGLYQEAYEQLAADDALQERYRQRQALLQRLAAVAPVWADAIRGQQEGFAGTEVPENIGEAWLYAQFEQQLELLPQEDEQQLEQEIQALTARLHQTTTELAEKRSWYHLLKDVAGSNLQSSLIGWSKAVAKIGRGKGRYAACHIREARQCMLEAQAAVPAWIMPLSRVWQNLRPESQKFDIILIDEASQADITALPLLYFGKKVIIVGDDRQVSPSAVGVAAEDIQRLQTASISGVIKHDSLYTMDTSLYDIAQMNFEARMLTEHFRCVPEIIGYCNQLAYDGRIRPLRETGTSVLMPMVDWQTEGLRDGAHKRNLREAEEITAVLAACLEQPEYAGKTFGAISLLGDEQAKVIRELAVQRLGIGVLEERQFLCGNPARFQGDERDVVFLSFVDSPADEGALRLLSEGHNGVTGKRYNVAVSRARDQLWLFHSMGIDDLKAGDIRRGLLEYAASPASDQQSITAGEETSLETAVFRALSQAGYHVEKNFAVGAYAIDMVVICQGHKVAIDCDGEHWVSSLQQAAEERCQQAVLERLGWKFLHVRGSRWYREPEQAFARLTAELALSGIEPEAGMQAGASLQSQREELLARVRQRAEAILSAWQLAGEK</sequence>
<dbReference type="SUPFAM" id="SSF52540">
    <property type="entry name" value="P-loop containing nucleoside triphosphate hydrolases"/>
    <property type="match status" value="1"/>
</dbReference>